<comment type="similarity">
    <text evidence="1 5">Belongs to the HypA/HybF family.</text>
</comment>
<dbReference type="PANTHER" id="PTHR34535:SF3">
    <property type="entry name" value="HYDROGENASE MATURATION FACTOR HYPA"/>
    <property type="match status" value="1"/>
</dbReference>
<evidence type="ECO:0000256" key="4">
    <source>
        <dbReference type="ARBA" id="ARBA00022833"/>
    </source>
</evidence>
<evidence type="ECO:0000256" key="2">
    <source>
        <dbReference type="ARBA" id="ARBA00022596"/>
    </source>
</evidence>
<keyword evidence="2 5" id="KW-0533">Nickel</keyword>
<dbReference type="PIRSF" id="PIRSF004761">
    <property type="entry name" value="Hydrgn_mat_HypA"/>
    <property type="match status" value="1"/>
</dbReference>
<keyword evidence="4 5" id="KW-0862">Zinc</keyword>
<keyword evidence="7" id="KW-1185">Reference proteome</keyword>
<dbReference type="GO" id="GO:0016151">
    <property type="term" value="F:nickel cation binding"/>
    <property type="evidence" value="ECO:0007669"/>
    <property type="project" value="UniProtKB-UniRule"/>
</dbReference>
<evidence type="ECO:0000256" key="1">
    <source>
        <dbReference type="ARBA" id="ARBA00010748"/>
    </source>
</evidence>
<dbReference type="Pfam" id="PF01155">
    <property type="entry name" value="HypA"/>
    <property type="match status" value="1"/>
</dbReference>
<gene>
    <name evidence="5" type="primary">hypA</name>
    <name evidence="6" type="ORF">GEOBRER4_n1105</name>
</gene>
<evidence type="ECO:0000313" key="6">
    <source>
        <dbReference type="EMBL" id="BCG46313.1"/>
    </source>
</evidence>
<dbReference type="Proteomes" id="UP000515472">
    <property type="component" value="Chromosome"/>
</dbReference>
<feature type="binding site" evidence="5">
    <location>
        <position position="89"/>
    </location>
    <ligand>
        <name>Zn(2+)</name>
        <dbReference type="ChEBI" id="CHEBI:29105"/>
    </ligand>
</feature>
<dbReference type="AlphaFoldDB" id="A0A6S6LXD6"/>
<feature type="binding site" evidence="5">
    <location>
        <position position="86"/>
    </location>
    <ligand>
        <name>Zn(2+)</name>
        <dbReference type="ChEBI" id="CHEBI:29105"/>
    </ligand>
</feature>
<evidence type="ECO:0000313" key="7">
    <source>
        <dbReference type="Proteomes" id="UP000515472"/>
    </source>
</evidence>
<organism evidence="6 7">
    <name type="scientific">Citrifermentans bremense</name>
    <dbReference type="NCBI Taxonomy" id="60035"/>
    <lineage>
        <taxon>Bacteria</taxon>
        <taxon>Pseudomonadati</taxon>
        <taxon>Thermodesulfobacteriota</taxon>
        <taxon>Desulfuromonadia</taxon>
        <taxon>Geobacterales</taxon>
        <taxon>Geobacteraceae</taxon>
        <taxon>Citrifermentans</taxon>
    </lineage>
</organism>
<dbReference type="GO" id="GO:0008270">
    <property type="term" value="F:zinc ion binding"/>
    <property type="evidence" value="ECO:0007669"/>
    <property type="project" value="UniProtKB-UniRule"/>
</dbReference>
<dbReference type="RefSeq" id="WP_185244548.1">
    <property type="nucleotide sequence ID" value="NZ_AP023213.1"/>
</dbReference>
<name>A0A6S6LXD6_9BACT</name>
<accession>A0A6S6LXD6</accession>
<dbReference type="NCBIfam" id="TIGR00100">
    <property type="entry name" value="hypA"/>
    <property type="match status" value="1"/>
</dbReference>
<dbReference type="EMBL" id="AP023213">
    <property type="protein sequence ID" value="BCG46313.1"/>
    <property type="molecule type" value="Genomic_DNA"/>
</dbReference>
<dbReference type="Gene3D" id="3.30.2320.80">
    <property type="match status" value="1"/>
</dbReference>
<comment type="function">
    <text evidence="5">Involved in the maturation of [NiFe] hydrogenases. Required for nickel insertion into the metal center of the hydrogenase.</text>
</comment>
<dbReference type="InterPro" id="IPR020538">
    <property type="entry name" value="Hydgase_Ni_incorp_HypA/HybF_CS"/>
</dbReference>
<dbReference type="GO" id="GO:0051604">
    <property type="term" value="P:protein maturation"/>
    <property type="evidence" value="ECO:0007669"/>
    <property type="project" value="InterPro"/>
</dbReference>
<dbReference type="KEGG" id="gbn:GEOBRER4_10630"/>
<keyword evidence="3 5" id="KW-0479">Metal-binding</keyword>
<sequence>MHEMSITQSVVEICEGHAAGRKVTEVVLLIGELSGVVPESVEFCFEACTKGTLLEGARLQLELVPGVGNCPACHGEFPISTLFAACPGCGAFGLSIVSGEELRVKELELE</sequence>
<feature type="binding site" evidence="5">
    <location>
        <position position="2"/>
    </location>
    <ligand>
        <name>Ni(2+)</name>
        <dbReference type="ChEBI" id="CHEBI:49786"/>
    </ligand>
</feature>
<dbReference type="InterPro" id="IPR000688">
    <property type="entry name" value="HypA/HybF"/>
</dbReference>
<feature type="binding site" evidence="5">
    <location>
        <position position="70"/>
    </location>
    <ligand>
        <name>Zn(2+)</name>
        <dbReference type="ChEBI" id="CHEBI:29105"/>
    </ligand>
</feature>
<feature type="binding site" evidence="5">
    <location>
        <position position="73"/>
    </location>
    <ligand>
        <name>Zn(2+)</name>
        <dbReference type="ChEBI" id="CHEBI:29105"/>
    </ligand>
</feature>
<evidence type="ECO:0000256" key="5">
    <source>
        <dbReference type="HAMAP-Rule" id="MF_00213"/>
    </source>
</evidence>
<proteinExistence type="inferred from homology"/>
<dbReference type="PANTHER" id="PTHR34535">
    <property type="entry name" value="HYDROGENASE MATURATION FACTOR HYPA"/>
    <property type="match status" value="1"/>
</dbReference>
<dbReference type="HAMAP" id="MF_00213">
    <property type="entry name" value="HypA_HybF"/>
    <property type="match status" value="1"/>
</dbReference>
<evidence type="ECO:0000256" key="3">
    <source>
        <dbReference type="ARBA" id="ARBA00022723"/>
    </source>
</evidence>
<reference evidence="6 7" key="1">
    <citation type="submission" date="2020-06" db="EMBL/GenBank/DDBJ databases">
        <title>Interaction of electrochemicaly active bacteria, Geobacter bremensis R4 on different carbon anode.</title>
        <authorList>
            <person name="Meng L."/>
            <person name="Yoshida N."/>
        </authorList>
    </citation>
    <scope>NUCLEOTIDE SEQUENCE [LARGE SCALE GENOMIC DNA]</scope>
    <source>
        <strain evidence="6 7">R4</strain>
    </source>
</reference>
<dbReference type="PROSITE" id="PS01249">
    <property type="entry name" value="HYPA"/>
    <property type="match status" value="1"/>
</dbReference>
<protein>
    <recommendedName>
        <fullName evidence="5">Hydrogenase maturation factor HypA</fullName>
    </recommendedName>
</protein>